<protein>
    <recommendedName>
        <fullName evidence="1">D-lactate dehydratase</fullName>
        <ecNumber evidence="1">4.2.1.130</ecNumber>
    </recommendedName>
</protein>
<gene>
    <name evidence="4" type="ORF">B0F90DRAFT_1625324</name>
</gene>
<dbReference type="InterPro" id="IPR002818">
    <property type="entry name" value="DJ-1/PfpI"/>
</dbReference>
<comment type="caution">
    <text evidence="4">The sequence shown here is derived from an EMBL/GenBank/DDBJ whole genome shotgun (WGS) entry which is preliminary data.</text>
</comment>
<dbReference type="GO" id="GO:1903189">
    <property type="term" value="P:glyoxal metabolic process"/>
    <property type="evidence" value="ECO:0007669"/>
    <property type="project" value="TreeGrafter"/>
</dbReference>
<dbReference type="GO" id="GO:0005739">
    <property type="term" value="C:mitochondrion"/>
    <property type="evidence" value="ECO:0007669"/>
    <property type="project" value="TreeGrafter"/>
</dbReference>
<evidence type="ECO:0000256" key="2">
    <source>
        <dbReference type="ARBA" id="ARBA00048082"/>
    </source>
</evidence>
<dbReference type="AlphaFoldDB" id="A0AAD4M893"/>
<dbReference type="SUPFAM" id="SSF52317">
    <property type="entry name" value="Class I glutamine amidotransferase-like"/>
    <property type="match status" value="1"/>
</dbReference>
<dbReference type="EMBL" id="WTXG01000006">
    <property type="protein sequence ID" value="KAI0305313.1"/>
    <property type="molecule type" value="Genomic_DNA"/>
</dbReference>
<dbReference type="InterPro" id="IPR050325">
    <property type="entry name" value="Prot/Nucl_acid_deglycase"/>
</dbReference>
<dbReference type="Pfam" id="PF01965">
    <property type="entry name" value="DJ-1_PfpI"/>
    <property type="match status" value="1"/>
</dbReference>
<dbReference type="GO" id="GO:0019172">
    <property type="term" value="F:glyoxalase III activity"/>
    <property type="evidence" value="ECO:0007669"/>
    <property type="project" value="UniProtKB-EC"/>
</dbReference>
<reference evidence="4" key="1">
    <citation type="journal article" date="2022" name="New Phytol.">
        <title>Evolutionary transition to the ectomycorrhizal habit in the genomes of a hyperdiverse lineage of mushroom-forming fungi.</title>
        <authorList>
            <person name="Looney B."/>
            <person name="Miyauchi S."/>
            <person name="Morin E."/>
            <person name="Drula E."/>
            <person name="Courty P.E."/>
            <person name="Kohler A."/>
            <person name="Kuo A."/>
            <person name="LaButti K."/>
            <person name="Pangilinan J."/>
            <person name="Lipzen A."/>
            <person name="Riley R."/>
            <person name="Andreopoulos W."/>
            <person name="He G."/>
            <person name="Johnson J."/>
            <person name="Nolan M."/>
            <person name="Tritt A."/>
            <person name="Barry K.W."/>
            <person name="Grigoriev I.V."/>
            <person name="Nagy L.G."/>
            <person name="Hibbett D."/>
            <person name="Henrissat B."/>
            <person name="Matheny P.B."/>
            <person name="Labbe J."/>
            <person name="Martin F.M."/>
        </authorList>
    </citation>
    <scope>NUCLEOTIDE SEQUENCE</scope>
    <source>
        <strain evidence="4">BPL690</strain>
    </source>
</reference>
<dbReference type="PANTHER" id="PTHR48094:SF12">
    <property type="entry name" value="PARKINSON DISEASE PROTEIN 7 HOMOLOG"/>
    <property type="match status" value="1"/>
</dbReference>
<dbReference type="CDD" id="cd03135">
    <property type="entry name" value="GATase1_DJ-1"/>
    <property type="match status" value="1"/>
</dbReference>
<proteinExistence type="predicted"/>
<sequence>MPSALILIADGTEEMEFTIVYDTLVRAGVKCTSVLINPANNSGEDQGTAQCSRGIQIVPDTSQSQLSLSSAAEYDAIIIPGGAKGAETMSQSLYVQFLVRDFYQKKKHVGMICAGSLVAQTSQLPHQPLTSHPSVKEQLDKDFDYREDSVVVSGNLITRSKLNFPTSLGTAFPFAFALVEGLCGAQKRSEIVTPMVFPSGTPL</sequence>
<dbReference type="Proteomes" id="UP001203297">
    <property type="component" value="Unassembled WGS sequence"/>
</dbReference>
<evidence type="ECO:0000256" key="1">
    <source>
        <dbReference type="ARBA" id="ARBA00013134"/>
    </source>
</evidence>
<accession>A0AAD4M893</accession>
<dbReference type="EC" id="4.2.1.130" evidence="1"/>
<name>A0AAD4M893_9AGAM</name>
<evidence type="ECO:0000313" key="5">
    <source>
        <dbReference type="Proteomes" id="UP001203297"/>
    </source>
</evidence>
<evidence type="ECO:0000259" key="3">
    <source>
        <dbReference type="Pfam" id="PF01965"/>
    </source>
</evidence>
<dbReference type="GO" id="GO:0006979">
    <property type="term" value="P:response to oxidative stress"/>
    <property type="evidence" value="ECO:0007669"/>
    <property type="project" value="TreeGrafter"/>
</dbReference>
<dbReference type="InterPro" id="IPR029062">
    <property type="entry name" value="Class_I_gatase-like"/>
</dbReference>
<dbReference type="PANTHER" id="PTHR48094">
    <property type="entry name" value="PROTEIN/NUCLEIC ACID DEGLYCASE DJ-1-RELATED"/>
    <property type="match status" value="1"/>
</dbReference>
<comment type="catalytic activity">
    <reaction evidence="2">
        <text>methylglyoxal + H2O = (R)-lactate + H(+)</text>
        <dbReference type="Rhea" id="RHEA:27754"/>
        <dbReference type="ChEBI" id="CHEBI:15377"/>
        <dbReference type="ChEBI" id="CHEBI:15378"/>
        <dbReference type="ChEBI" id="CHEBI:16004"/>
        <dbReference type="ChEBI" id="CHEBI:17158"/>
        <dbReference type="EC" id="4.2.1.130"/>
    </reaction>
</comment>
<organism evidence="4 5">
    <name type="scientific">Multifurca ochricompacta</name>
    <dbReference type="NCBI Taxonomy" id="376703"/>
    <lineage>
        <taxon>Eukaryota</taxon>
        <taxon>Fungi</taxon>
        <taxon>Dikarya</taxon>
        <taxon>Basidiomycota</taxon>
        <taxon>Agaricomycotina</taxon>
        <taxon>Agaricomycetes</taxon>
        <taxon>Russulales</taxon>
        <taxon>Russulaceae</taxon>
        <taxon>Multifurca</taxon>
    </lineage>
</organism>
<evidence type="ECO:0000313" key="4">
    <source>
        <dbReference type="EMBL" id="KAI0305313.1"/>
    </source>
</evidence>
<keyword evidence="5" id="KW-1185">Reference proteome</keyword>
<dbReference type="Gene3D" id="3.40.50.880">
    <property type="match status" value="1"/>
</dbReference>
<dbReference type="GO" id="GO:0005634">
    <property type="term" value="C:nucleus"/>
    <property type="evidence" value="ECO:0007669"/>
    <property type="project" value="TreeGrafter"/>
</dbReference>
<feature type="domain" description="DJ-1/PfpI" evidence="3">
    <location>
        <begin position="3"/>
        <end position="161"/>
    </location>
</feature>